<comment type="caution">
    <text evidence="1">The sequence shown here is derived from an EMBL/GenBank/DDBJ whole genome shotgun (WGS) entry which is preliminary data.</text>
</comment>
<dbReference type="OrthoDB" id="5506143at2"/>
<dbReference type="AlphaFoldDB" id="A0A0R1RL91"/>
<dbReference type="EMBL" id="AZFE01000030">
    <property type="protein sequence ID" value="KRL55924.1"/>
    <property type="molecule type" value="Genomic_DNA"/>
</dbReference>
<evidence type="ECO:0008006" key="3">
    <source>
        <dbReference type="Google" id="ProtNLM"/>
    </source>
</evidence>
<organism evidence="1 2">
    <name type="scientific">Paucilactobacillus oligofermentans DSM 15707 = LMG 22743</name>
    <dbReference type="NCBI Taxonomy" id="1423778"/>
    <lineage>
        <taxon>Bacteria</taxon>
        <taxon>Bacillati</taxon>
        <taxon>Bacillota</taxon>
        <taxon>Bacilli</taxon>
        <taxon>Lactobacillales</taxon>
        <taxon>Lactobacillaceae</taxon>
        <taxon>Paucilactobacillus</taxon>
    </lineage>
</organism>
<dbReference type="InterPro" id="IPR014871">
    <property type="entry name" value="dUTPase/dCTP_pyrophosphatase"/>
</dbReference>
<dbReference type="Gene3D" id="1.10.4010.10">
    <property type="entry name" value="Type II deoxyuridine triphosphatase"/>
    <property type="match status" value="1"/>
</dbReference>
<dbReference type="Pfam" id="PF08761">
    <property type="entry name" value="dUTPase_2"/>
    <property type="match status" value="1"/>
</dbReference>
<dbReference type="RefSeq" id="WP_057889492.1">
    <property type="nucleotide sequence ID" value="NZ_AZFE01000030.1"/>
</dbReference>
<reference evidence="1 2" key="1">
    <citation type="journal article" date="2015" name="Genome Announc.">
        <title>Expanding the biotechnology potential of lactobacilli through comparative genomics of 213 strains and associated genera.</title>
        <authorList>
            <person name="Sun Z."/>
            <person name="Harris H.M."/>
            <person name="McCann A."/>
            <person name="Guo C."/>
            <person name="Argimon S."/>
            <person name="Zhang W."/>
            <person name="Yang X."/>
            <person name="Jeffery I.B."/>
            <person name="Cooney J.C."/>
            <person name="Kagawa T.F."/>
            <person name="Liu W."/>
            <person name="Song Y."/>
            <person name="Salvetti E."/>
            <person name="Wrobel A."/>
            <person name="Rasinkangas P."/>
            <person name="Parkhill J."/>
            <person name="Rea M.C."/>
            <person name="O'Sullivan O."/>
            <person name="Ritari J."/>
            <person name="Douillard F.P."/>
            <person name="Paul Ross R."/>
            <person name="Yang R."/>
            <person name="Briner A.E."/>
            <person name="Felis G.E."/>
            <person name="de Vos W.M."/>
            <person name="Barrangou R."/>
            <person name="Klaenhammer T.R."/>
            <person name="Caufield P.W."/>
            <person name="Cui Y."/>
            <person name="Zhang H."/>
            <person name="O'Toole P.W."/>
        </authorList>
    </citation>
    <scope>NUCLEOTIDE SEQUENCE [LARGE SCALE GENOMIC DNA]</scope>
    <source>
        <strain evidence="1 2">DSM 15707</strain>
    </source>
</reference>
<dbReference type="KEGG" id="lol:LACOL_0787"/>
<proteinExistence type="predicted"/>
<dbReference type="STRING" id="1423778.FC70_GL000509"/>
<dbReference type="PATRIC" id="fig|1423778.4.peg.535"/>
<dbReference type="SUPFAM" id="SSF101386">
    <property type="entry name" value="all-alpha NTP pyrophosphatases"/>
    <property type="match status" value="1"/>
</dbReference>
<gene>
    <name evidence="1" type="ORF">FC70_GL000509</name>
</gene>
<sequence>MLDITKLLHSSIELDHEIAYDRQIAMKPDKSLENVYVALDVELAEIANTAEWFKVWKTHKGKADEGKTHRETLLNEYVDAMDFFLLASAKHQWTHLIVLDRDGIEKIKGMPVALQNLNKEYLAIKHMLNSAYFEHRQDDFKHAWRLFLKLGLVEFGYSEDEIMNAFEAKNIVNQKRQASDY</sequence>
<evidence type="ECO:0000313" key="2">
    <source>
        <dbReference type="Proteomes" id="UP000051697"/>
    </source>
</evidence>
<dbReference type="InterPro" id="IPR016947">
    <property type="entry name" value="UCP030140"/>
</dbReference>
<name>A0A0R1RL91_9LACO</name>
<dbReference type="Proteomes" id="UP000051697">
    <property type="component" value="Unassembled WGS sequence"/>
</dbReference>
<accession>A0A0R1RL91</accession>
<dbReference type="CDD" id="cd11527">
    <property type="entry name" value="NTP-PPase_dUTPase"/>
    <property type="match status" value="1"/>
</dbReference>
<evidence type="ECO:0000313" key="1">
    <source>
        <dbReference type="EMBL" id="KRL55924.1"/>
    </source>
</evidence>
<keyword evidence="2" id="KW-1185">Reference proteome</keyword>
<protein>
    <recommendedName>
        <fullName evidence="3">dUTPase</fullName>
    </recommendedName>
</protein>
<dbReference type="PIRSF" id="PIRSF030140">
    <property type="entry name" value="UCP030140"/>
    <property type="match status" value="1"/>
</dbReference>